<dbReference type="GO" id="GO:0009922">
    <property type="term" value="F:fatty acid elongase activity"/>
    <property type="evidence" value="ECO:0007669"/>
    <property type="project" value="UniProtKB-EC"/>
</dbReference>
<dbReference type="GO" id="GO:0042761">
    <property type="term" value="P:very long-chain fatty acid biosynthetic process"/>
    <property type="evidence" value="ECO:0007669"/>
    <property type="project" value="TreeGrafter"/>
</dbReference>
<dbReference type="EMBL" id="OX459121">
    <property type="protein sequence ID" value="CAI9103893.1"/>
    <property type="molecule type" value="Genomic_DNA"/>
</dbReference>
<feature type="transmembrane region" description="Helical" evidence="13">
    <location>
        <begin position="235"/>
        <end position="255"/>
    </location>
</feature>
<evidence type="ECO:0000256" key="1">
    <source>
        <dbReference type="ARBA" id="ARBA00004141"/>
    </source>
</evidence>
<evidence type="ECO:0000256" key="11">
    <source>
        <dbReference type="ARBA" id="ARBA00023160"/>
    </source>
</evidence>
<comment type="subcellular location">
    <subcellularLocation>
        <location evidence="1">Membrane</location>
        <topology evidence="1">Multi-pass membrane protein</topology>
    </subcellularLocation>
</comment>
<evidence type="ECO:0000256" key="8">
    <source>
        <dbReference type="ARBA" id="ARBA00022989"/>
    </source>
</evidence>
<feature type="transmembrane region" description="Helical" evidence="13">
    <location>
        <begin position="64"/>
        <end position="89"/>
    </location>
</feature>
<dbReference type="AlphaFoldDB" id="A0AAV1D8G6"/>
<comment type="similarity">
    <text evidence="2">Belongs to the ELO family.</text>
</comment>
<organism evidence="14 15">
    <name type="scientific">Oldenlandia corymbosa var. corymbosa</name>
    <dbReference type="NCBI Taxonomy" id="529605"/>
    <lineage>
        <taxon>Eukaryota</taxon>
        <taxon>Viridiplantae</taxon>
        <taxon>Streptophyta</taxon>
        <taxon>Embryophyta</taxon>
        <taxon>Tracheophyta</taxon>
        <taxon>Spermatophyta</taxon>
        <taxon>Magnoliopsida</taxon>
        <taxon>eudicotyledons</taxon>
        <taxon>Gunneridae</taxon>
        <taxon>Pentapetalae</taxon>
        <taxon>asterids</taxon>
        <taxon>lamiids</taxon>
        <taxon>Gentianales</taxon>
        <taxon>Rubiaceae</taxon>
        <taxon>Rubioideae</taxon>
        <taxon>Spermacoceae</taxon>
        <taxon>Hedyotis-Oldenlandia complex</taxon>
        <taxon>Oldenlandia</taxon>
    </lineage>
</organism>
<dbReference type="GO" id="GO:0019367">
    <property type="term" value="P:fatty acid elongation, saturated fatty acid"/>
    <property type="evidence" value="ECO:0007669"/>
    <property type="project" value="TreeGrafter"/>
</dbReference>
<dbReference type="Proteomes" id="UP001161247">
    <property type="component" value="Chromosome 4"/>
</dbReference>
<evidence type="ECO:0000313" key="15">
    <source>
        <dbReference type="Proteomes" id="UP001161247"/>
    </source>
</evidence>
<reference evidence="14" key="1">
    <citation type="submission" date="2023-03" db="EMBL/GenBank/DDBJ databases">
        <authorList>
            <person name="Julca I."/>
        </authorList>
    </citation>
    <scope>NUCLEOTIDE SEQUENCE</scope>
</reference>
<feature type="transmembrane region" description="Helical" evidence="13">
    <location>
        <begin position="147"/>
        <end position="166"/>
    </location>
</feature>
<evidence type="ECO:0000256" key="4">
    <source>
        <dbReference type="ARBA" id="ARBA00022516"/>
    </source>
</evidence>
<keyword evidence="11" id="KW-0275">Fatty acid biosynthesis</keyword>
<comment type="catalytic activity">
    <reaction evidence="12">
        <text>a very-long-chain acyl-CoA + malonyl-CoA + H(+) = a very-long-chain 3-oxoacyl-CoA + CO2 + CoA</text>
        <dbReference type="Rhea" id="RHEA:32727"/>
        <dbReference type="ChEBI" id="CHEBI:15378"/>
        <dbReference type="ChEBI" id="CHEBI:16526"/>
        <dbReference type="ChEBI" id="CHEBI:57287"/>
        <dbReference type="ChEBI" id="CHEBI:57384"/>
        <dbReference type="ChEBI" id="CHEBI:90725"/>
        <dbReference type="ChEBI" id="CHEBI:90736"/>
        <dbReference type="EC" id="2.3.1.199"/>
    </reaction>
</comment>
<feature type="transmembrane region" description="Helical" evidence="13">
    <location>
        <begin position="172"/>
        <end position="193"/>
    </location>
</feature>
<dbReference type="GO" id="GO:0034625">
    <property type="term" value="P:fatty acid elongation, monounsaturated fatty acid"/>
    <property type="evidence" value="ECO:0007669"/>
    <property type="project" value="TreeGrafter"/>
</dbReference>
<dbReference type="EC" id="2.3.1.199" evidence="3"/>
<evidence type="ECO:0000256" key="9">
    <source>
        <dbReference type="ARBA" id="ARBA00023098"/>
    </source>
</evidence>
<keyword evidence="6 13" id="KW-0812">Transmembrane</keyword>
<keyword evidence="10 13" id="KW-0472">Membrane</keyword>
<dbReference type="PANTHER" id="PTHR11157:SF134">
    <property type="entry name" value="ELONGATION OF FATTY ACIDS PROTEIN 1-RELATED"/>
    <property type="match status" value="1"/>
</dbReference>
<dbReference type="InterPro" id="IPR002076">
    <property type="entry name" value="ELO_fam"/>
</dbReference>
<feature type="transmembrane region" description="Helical" evidence="13">
    <location>
        <begin position="32"/>
        <end position="52"/>
    </location>
</feature>
<evidence type="ECO:0000313" key="14">
    <source>
        <dbReference type="EMBL" id="CAI9103893.1"/>
    </source>
</evidence>
<evidence type="ECO:0000256" key="3">
    <source>
        <dbReference type="ARBA" id="ARBA00012307"/>
    </source>
</evidence>
<accession>A0AAV1D8G6</accession>
<feature type="transmembrane region" description="Helical" evidence="13">
    <location>
        <begin position="205"/>
        <end position="229"/>
    </location>
</feature>
<dbReference type="PANTHER" id="PTHR11157">
    <property type="entry name" value="FATTY ACID ACYL TRANSFERASE-RELATED"/>
    <property type="match status" value="1"/>
</dbReference>
<evidence type="ECO:0000256" key="6">
    <source>
        <dbReference type="ARBA" id="ARBA00022692"/>
    </source>
</evidence>
<dbReference type="GO" id="GO:0005789">
    <property type="term" value="C:endoplasmic reticulum membrane"/>
    <property type="evidence" value="ECO:0007669"/>
    <property type="project" value="TreeGrafter"/>
</dbReference>
<gene>
    <name evidence="14" type="ORF">OLC1_LOCUS12942</name>
</gene>
<keyword evidence="15" id="KW-1185">Reference proteome</keyword>
<dbReference type="GO" id="GO:0030148">
    <property type="term" value="P:sphingolipid biosynthetic process"/>
    <property type="evidence" value="ECO:0007669"/>
    <property type="project" value="TreeGrafter"/>
</dbReference>
<proteinExistence type="inferred from homology"/>
<evidence type="ECO:0000256" key="13">
    <source>
        <dbReference type="SAM" id="Phobius"/>
    </source>
</evidence>
<keyword evidence="7" id="KW-0276">Fatty acid metabolism</keyword>
<evidence type="ECO:0000256" key="12">
    <source>
        <dbReference type="ARBA" id="ARBA00047375"/>
    </source>
</evidence>
<dbReference type="Pfam" id="PF01151">
    <property type="entry name" value="ELO"/>
    <property type="match status" value="1"/>
</dbReference>
<dbReference type="InterPro" id="IPR030457">
    <property type="entry name" value="ELO_CS"/>
</dbReference>
<evidence type="ECO:0000256" key="10">
    <source>
        <dbReference type="ARBA" id="ARBA00023136"/>
    </source>
</evidence>
<keyword evidence="5" id="KW-0808">Transferase</keyword>
<dbReference type="PROSITE" id="PS01188">
    <property type="entry name" value="ELO"/>
    <property type="match status" value="1"/>
</dbReference>
<evidence type="ECO:0000256" key="2">
    <source>
        <dbReference type="ARBA" id="ARBA00007263"/>
    </source>
</evidence>
<protein>
    <recommendedName>
        <fullName evidence="3">very-long-chain 3-oxoacyl-CoA synthase</fullName>
        <ecNumber evidence="3">2.3.1.199</ecNumber>
    </recommendedName>
</protein>
<evidence type="ECO:0000256" key="7">
    <source>
        <dbReference type="ARBA" id="ARBA00022832"/>
    </source>
</evidence>
<keyword evidence="8 13" id="KW-1133">Transmembrane helix</keyword>
<name>A0AAV1D8G6_OLDCO</name>
<evidence type="ECO:0000256" key="5">
    <source>
        <dbReference type="ARBA" id="ARBA00022679"/>
    </source>
</evidence>
<sequence>MQGSTIHYWLVEHPIVSQFEWKQGITFGSSPLFLKLSLLTYLTLTFILHRFPVPPPFRPATLRFITAVHSLFLCILSVIMAAGCILSTLHHIQMRGNDWTWAVCFPADRTPPRGPTFFWAQIFYLSKLLEFIDTLLILLSSSRSRRLSFLHVYHHTVVVIMCYLWLSTSQTLFPVGLVTNASVHIVMYAYYMLSALGIRPRWKRFVTNFQIFQFVFGFAISGLMLYYHFTGSGCSGMPGWCFNTIFNGTLLALFLDFHSKNYGKESSKMA</sequence>
<keyword evidence="9" id="KW-0443">Lipid metabolism</keyword>
<dbReference type="GO" id="GO:0034626">
    <property type="term" value="P:fatty acid elongation, polyunsaturated fatty acid"/>
    <property type="evidence" value="ECO:0007669"/>
    <property type="project" value="TreeGrafter"/>
</dbReference>
<keyword evidence="4" id="KW-0444">Lipid biosynthesis</keyword>